<gene>
    <name evidence="1" type="ORF">ASPFODRAFT_29635</name>
</gene>
<evidence type="ECO:0000313" key="2">
    <source>
        <dbReference type="Proteomes" id="UP000184063"/>
    </source>
</evidence>
<reference evidence="2" key="1">
    <citation type="journal article" date="2017" name="Genome Biol.">
        <title>Comparative genomics reveals high biological diversity and specific adaptations in the industrially and medically important fungal genus Aspergillus.</title>
        <authorList>
            <person name="de Vries R.P."/>
            <person name="Riley R."/>
            <person name="Wiebenga A."/>
            <person name="Aguilar-Osorio G."/>
            <person name="Amillis S."/>
            <person name="Uchima C.A."/>
            <person name="Anderluh G."/>
            <person name="Asadollahi M."/>
            <person name="Askin M."/>
            <person name="Barry K."/>
            <person name="Battaglia E."/>
            <person name="Bayram O."/>
            <person name="Benocci T."/>
            <person name="Braus-Stromeyer S.A."/>
            <person name="Caldana C."/>
            <person name="Canovas D."/>
            <person name="Cerqueira G.C."/>
            <person name="Chen F."/>
            <person name="Chen W."/>
            <person name="Choi C."/>
            <person name="Clum A."/>
            <person name="Dos Santos R.A."/>
            <person name="Damasio A.R."/>
            <person name="Diallinas G."/>
            <person name="Emri T."/>
            <person name="Fekete E."/>
            <person name="Flipphi M."/>
            <person name="Freyberg S."/>
            <person name="Gallo A."/>
            <person name="Gournas C."/>
            <person name="Habgood R."/>
            <person name="Hainaut M."/>
            <person name="Harispe M.L."/>
            <person name="Henrissat B."/>
            <person name="Hilden K.S."/>
            <person name="Hope R."/>
            <person name="Hossain A."/>
            <person name="Karabika E."/>
            <person name="Karaffa L."/>
            <person name="Karanyi Z."/>
            <person name="Krasevec N."/>
            <person name="Kuo A."/>
            <person name="Kusch H."/>
            <person name="LaButti K."/>
            <person name="Lagendijk E.L."/>
            <person name="Lapidus A."/>
            <person name="Levasseur A."/>
            <person name="Lindquist E."/>
            <person name="Lipzen A."/>
            <person name="Logrieco A.F."/>
            <person name="MacCabe A."/>
            <person name="Maekelae M.R."/>
            <person name="Malavazi I."/>
            <person name="Melin P."/>
            <person name="Meyer V."/>
            <person name="Mielnichuk N."/>
            <person name="Miskei M."/>
            <person name="Molnar A.P."/>
            <person name="Mule G."/>
            <person name="Ngan C.Y."/>
            <person name="Orejas M."/>
            <person name="Orosz E."/>
            <person name="Ouedraogo J.P."/>
            <person name="Overkamp K.M."/>
            <person name="Park H.-S."/>
            <person name="Perrone G."/>
            <person name="Piumi F."/>
            <person name="Punt P.J."/>
            <person name="Ram A.F."/>
            <person name="Ramon A."/>
            <person name="Rauscher S."/>
            <person name="Record E."/>
            <person name="Riano-Pachon D.M."/>
            <person name="Robert V."/>
            <person name="Roehrig J."/>
            <person name="Ruller R."/>
            <person name="Salamov A."/>
            <person name="Salih N.S."/>
            <person name="Samson R.A."/>
            <person name="Sandor E."/>
            <person name="Sanguinetti M."/>
            <person name="Schuetze T."/>
            <person name="Sepcic K."/>
            <person name="Shelest E."/>
            <person name="Sherlock G."/>
            <person name="Sophianopoulou V."/>
            <person name="Squina F.M."/>
            <person name="Sun H."/>
            <person name="Susca A."/>
            <person name="Todd R.B."/>
            <person name="Tsang A."/>
            <person name="Unkles S.E."/>
            <person name="van de Wiele N."/>
            <person name="van Rossen-Uffink D."/>
            <person name="Oliveira J.V."/>
            <person name="Vesth T.C."/>
            <person name="Visser J."/>
            <person name="Yu J.-H."/>
            <person name="Zhou M."/>
            <person name="Andersen M.R."/>
            <person name="Archer D.B."/>
            <person name="Baker S.E."/>
            <person name="Benoit I."/>
            <person name="Brakhage A.A."/>
            <person name="Braus G.H."/>
            <person name="Fischer R."/>
            <person name="Frisvad J.C."/>
            <person name="Goldman G.H."/>
            <person name="Houbraken J."/>
            <person name="Oakley B."/>
            <person name="Pocsi I."/>
            <person name="Scazzocchio C."/>
            <person name="Seiboth B."/>
            <person name="vanKuyk P.A."/>
            <person name="Wortman J."/>
            <person name="Dyer P.S."/>
            <person name="Grigoriev I.V."/>
        </authorList>
    </citation>
    <scope>NUCLEOTIDE SEQUENCE [LARGE SCALE GENOMIC DNA]</scope>
    <source>
        <strain evidence="2">CBS 106.47</strain>
    </source>
</reference>
<dbReference type="AlphaFoldDB" id="A0A1M3TWZ3"/>
<dbReference type="VEuPathDB" id="FungiDB:ASPFODRAFT_29635"/>
<dbReference type="EMBL" id="KV878237">
    <property type="protein sequence ID" value="OJZ91236.1"/>
    <property type="molecule type" value="Genomic_DNA"/>
</dbReference>
<protein>
    <submittedName>
        <fullName evidence="1">Uncharacterized protein</fullName>
    </submittedName>
</protein>
<accession>A0A1M3TWZ3</accession>
<proteinExistence type="predicted"/>
<sequence>MHSRAINLLTPSQTIPPSRDYRKAEISVITISEPVPDITGVVNNIYILCDSTEAFKKDIPYKMEEDTLLNIYYLLSLMRDILKNPFLSPAILQLEHDIYEIVSSQ</sequence>
<evidence type="ECO:0000313" key="1">
    <source>
        <dbReference type="EMBL" id="OJZ91236.1"/>
    </source>
</evidence>
<name>A0A1M3TWZ3_ASPLC</name>
<dbReference type="Proteomes" id="UP000184063">
    <property type="component" value="Unassembled WGS sequence"/>
</dbReference>
<organism evidence="1 2">
    <name type="scientific">Aspergillus luchuensis (strain CBS 106.47)</name>
    <dbReference type="NCBI Taxonomy" id="1137211"/>
    <lineage>
        <taxon>Eukaryota</taxon>
        <taxon>Fungi</taxon>
        <taxon>Dikarya</taxon>
        <taxon>Ascomycota</taxon>
        <taxon>Pezizomycotina</taxon>
        <taxon>Eurotiomycetes</taxon>
        <taxon>Eurotiomycetidae</taxon>
        <taxon>Eurotiales</taxon>
        <taxon>Aspergillaceae</taxon>
        <taxon>Aspergillus</taxon>
        <taxon>Aspergillus subgen. Circumdati</taxon>
    </lineage>
</organism>